<protein>
    <submittedName>
        <fullName evidence="1">Uncharacterized protein</fullName>
    </submittedName>
</protein>
<reference evidence="1" key="1">
    <citation type="journal article" date="2013" name="Extremophiles">
        <title>Proteinivorax tanatarense gen. nov., sp. nov., an anaerobic, haloalkaliphilic, proteolytic bacterium isolated from a decaying algal bloom, and proposal of Proteinivoraceae fam. nov.</title>
        <authorList>
            <person name="Kevbrin V."/>
            <person name="Boltyanskaya Y."/>
            <person name="Zhilina T."/>
            <person name="Kolganova T."/>
            <person name="Lavrentjeva E."/>
            <person name="Kuznetsov B."/>
        </authorList>
    </citation>
    <scope>NUCLEOTIDE SEQUENCE</scope>
    <source>
        <strain evidence="1">Z-910T</strain>
    </source>
</reference>
<dbReference type="EMBL" id="CP158367">
    <property type="protein sequence ID" value="XBX74080.1"/>
    <property type="molecule type" value="Genomic_DNA"/>
</dbReference>
<name>A0AAU7VIZ1_9FIRM</name>
<dbReference type="PROSITE" id="PS51257">
    <property type="entry name" value="PROKAR_LIPOPROTEIN"/>
    <property type="match status" value="1"/>
</dbReference>
<evidence type="ECO:0000313" key="1">
    <source>
        <dbReference type="EMBL" id="XBX74080.1"/>
    </source>
</evidence>
<organism evidence="1">
    <name type="scientific">Proteinivorax tanatarense</name>
    <dbReference type="NCBI Taxonomy" id="1260629"/>
    <lineage>
        <taxon>Bacteria</taxon>
        <taxon>Bacillati</taxon>
        <taxon>Bacillota</taxon>
        <taxon>Clostridia</taxon>
        <taxon>Eubacteriales</taxon>
        <taxon>Proteinivoracaceae</taxon>
        <taxon>Proteinivorax</taxon>
    </lineage>
</organism>
<proteinExistence type="predicted"/>
<sequence>MKKLLVLAIVLLLTLSVVGCSGYSADSYETESLGSQSMEIEFEALDGAVEEMLAVDGSSGLDFEIQLEEGELEAELFLSSDEDGADSLLPTELGQVFSPNNSLEYSTEDSFTNGIYRIVLEGENASGTVLIDFN</sequence>
<gene>
    <name evidence="1" type="ORF">PRVXT_002103</name>
</gene>
<accession>A0AAU7VIZ1</accession>
<dbReference type="AlphaFoldDB" id="A0AAU7VIZ1"/>
<dbReference type="RefSeq" id="WP_350342838.1">
    <property type="nucleotide sequence ID" value="NZ_CP158367.1"/>
</dbReference>
<reference evidence="1" key="2">
    <citation type="submission" date="2024-06" db="EMBL/GenBank/DDBJ databases">
        <authorList>
            <person name="Petrova K.O."/>
            <person name="Toshchakov S.V."/>
            <person name="Boltjanskaja Y.V."/>
            <person name="Kevbrin V."/>
        </authorList>
    </citation>
    <scope>NUCLEOTIDE SEQUENCE</scope>
    <source>
        <strain evidence="1">Z-910T</strain>
    </source>
</reference>